<keyword evidence="2" id="KW-0808">Transferase</keyword>
<accession>A0A1Y0V8J4</accession>
<sequence length="231" mass="25310">MNTLTTSPVITLLETLHRNAETSDRELMETMMARFNAPETSAEQVMAELLAQERADYRSVYHDYADNFLAVSPRYGQFLYMMTRACKARRVVEFGTSMGISTIYLATALRDNGGGQLIGSEMERTKVAQARANLDAAGLADLVDIREGDALETLCDIDGPVDLLLLDGAFSLYLPVLKLIEPRLAPGAVIFGENAFDPDYIAYLNNPANGYLSQTLPLDEGRGNGFAVRVG</sequence>
<reference evidence="4 5" key="1">
    <citation type="submission" date="2017-05" db="EMBL/GenBank/DDBJ databases">
        <title>Genome sequence of Acetobacter pasteurianus subsp. ascendens strain SRCM101447.</title>
        <authorList>
            <person name="Cho S.H."/>
        </authorList>
    </citation>
    <scope>NUCLEOTIDE SEQUENCE [LARGE SCALE GENOMIC DNA]</scope>
    <source>
        <strain evidence="4 5">SRCM101447</strain>
        <plasmid evidence="5">Plasmid pap1447-1 sequence</plasmid>
    </source>
</reference>
<dbReference type="GO" id="GO:0032259">
    <property type="term" value="P:methylation"/>
    <property type="evidence" value="ECO:0007669"/>
    <property type="project" value="UniProtKB-KW"/>
</dbReference>
<name>A0A1Y0V8J4_9PROT</name>
<evidence type="ECO:0000313" key="5">
    <source>
        <dbReference type="Proteomes" id="UP000195633"/>
    </source>
</evidence>
<dbReference type="AlphaFoldDB" id="A0A1Y0V8J4"/>
<dbReference type="InterPro" id="IPR029063">
    <property type="entry name" value="SAM-dependent_MTases_sf"/>
</dbReference>
<dbReference type="PANTHER" id="PTHR43167">
    <property type="entry name" value="PUTATIVE (AFU_ORTHOLOGUE AFUA_6G01830)-RELATED"/>
    <property type="match status" value="1"/>
</dbReference>
<keyword evidence="4" id="KW-0614">Plasmid</keyword>
<organism evidence="4 5">
    <name type="scientific">Acetobacter ascendens</name>
    <dbReference type="NCBI Taxonomy" id="481146"/>
    <lineage>
        <taxon>Bacteria</taxon>
        <taxon>Pseudomonadati</taxon>
        <taxon>Pseudomonadota</taxon>
        <taxon>Alphaproteobacteria</taxon>
        <taxon>Acetobacterales</taxon>
        <taxon>Acetobacteraceae</taxon>
        <taxon>Acetobacter</taxon>
    </lineage>
</organism>
<keyword evidence="3" id="KW-0949">S-adenosyl-L-methionine</keyword>
<proteinExistence type="predicted"/>
<dbReference type="Gene3D" id="3.40.50.150">
    <property type="entry name" value="Vaccinia Virus protein VP39"/>
    <property type="match status" value="1"/>
</dbReference>
<dbReference type="Proteomes" id="UP000195633">
    <property type="component" value="Plasmid pAP1447-1"/>
</dbReference>
<protein>
    <submittedName>
        <fullName evidence="4">6-phosphogluconolactonase</fullName>
        <ecNumber evidence="4">3.1.1.31</ecNumber>
    </submittedName>
</protein>
<geneLocation type="plasmid" evidence="5">
    <name>pap1447-1 sequence</name>
</geneLocation>
<dbReference type="PANTHER" id="PTHR43167:SF1">
    <property type="entry name" value="PUTATIVE (AFU_ORTHOLOGUE AFUA_6G01830)-RELATED"/>
    <property type="match status" value="1"/>
</dbReference>
<dbReference type="GO" id="GO:0017057">
    <property type="term" value="F:6-phosphogluconolactonase activity"/>
    <property type="evidence" value="ECO:0007669"/>
    <property type="project" value="UniProtKB-EC"/>
</dbReference>
<dbReference type="Pfam" id="PF13578">
    <property type="entry name" value="Methyltransf_24"/>
    <property type="match status" value="1"/>
</dbReference>
<keyword evidence="4" id="KW-0378">Hydrolase</keyword>
<gene>
    <name evidence="4" type="ORF">S101447_02961</name>
</gene>
<evidence type="ECO:0000256" key="3">
    <source>
        <dbReference type="ARBA" id="ARBA00022691"/>
    </source>
</evidence>
<dbReference type="EMBL" id="CP021525">
    <property type="protein sequence ID" value="ARW11998.1"/>
    <property type="molecule type" value="Genomic_DNA"/>
</dbReference>
<dbReference type="CDD" id="cd02440">
    <property type="entry name" value="AdoMet_MTases"/>
    <property type="match status" value="1"/>
</dbReference>
<dbReference type="RefSeq" id="WP_019088882.1">
    <property type="nucleotide sequence ID" value="NZ_CP021525.1"/>
</dbReference>
<evidence type="ECO:0000256" key="1">
    <source>
        <dbReference type="ARBA" id="ARBA00022603"/>
    </source>
</evidence>
<keyword evidence="1" id="KW-0489">Methyltransferase</keyword>
<dbReference type="SUPFAM" id="SSF53335">
    <property type="entry name" value="S-adenosyl-L-methionine-dependent methyltransferases"/>
    <property type="match status" value="1"/>
</dbReference>
<evidence type="ECO:0000313" key="4">
    <source>
        <dbReference type="EMBL" id="ARW11998.1"/>
    </source>
</evidence>
<evidence type="ECO:0000256" key="2">
    <source>
        <dbReference type="ARBA" id="ARBA00022679"/>
    </source>
</evidence>
<dbReference type="InterPro" id="IPR002935">
    <property type="entry name" value="SAM_O-MeTrfase"/>
</dbReference>
<dbReference type="EC" id="3.1.1.31" evidence="4"/>
<dbReference type="PROSITE" id="PS51682">
    <property type="entry name" value="SAM_OMT_I"/>
    <property type="match status" value="1"/>
</dbReference>
<dbReference type="GO" id="GO:0008171">
    <property type="term" value="F:O-methyltransferase activity"/>
    <property type="evidence" value="ECO:0007669"/>
    <property type="project" value="InterPro"/>
</dbReference>